<evidence type="ECO:0000313" key="2">
    <source>
        <dbReference type="EMBL" id="MDW8802522.1"/>
    </source>
</evidence>
<evidence type="ECO:0000256" key="1">
    <source>
        <dbReference type="SAM" id="SignalP"/>
    </source>
</evidence>
<keyword evidence="1" id="KW-0732">Signal</keyword>
<evidence type="ECO:0000313" key="3">
    <source>
        <dbReference type="Proteomes" id="UP001281656"/>
    </source>
</evidence>
<organism evidence="2 3">
    <name type="scientific">Clostridium tanneri</name>
    <dbReference type="NCBI Taxonomy" id="3037988"/>
    <lineage>
        <taxon>Bacteria</taxon>
        <taxon>Bacillati</taxon>
        <taxon>Bacillota</taxon>
        <taxon>Clostridia</taxon>
        <taxon>Eubacteriales</taxon>
        <taxon>Clostridiaceae</taxon>
        <taxon>Clostridium</taxon>
    </lineage>
</organism>
<name>A0ABU4JWJ4_9CLOT</name>
<keyword evidence="3" id="KW-1185">Reference proteome</keyword>
<gene>
    <name evidence="2" type="ORF">P8V03_15350</name>
</gene>
<dbReference type="Proteomes" id="UP001281656">
    <property type="component" value="Unassembled WGS sequence"/>
</dbReference>
<evidence type="ECO:0008006" key="4">
    <source>
        <dbReference type="Google" id="ProtNLM"/>
    </source>
</evidence>
<accession>A0ABU4JWJ4</accession>
<proteinExistence type="predicted"/>
<feature type="signal peptide" evidence="1">
    <location>
        <begin position="1"/>
        <end position="21"/>
    </location>
</feature>
<protein>
    <recommendedName>
        <fullName evidence="4">DUF4825 domain-containing protein</fullName>
    </recommendedName>
</protein>
<dbReference type="RefSeq" id="WP_318798843.1">
    <property type="nucleotide sequence ID" value="NZ_JARUJP010000022.1"/>
</dbReference>
<sequence>MTKRLLIVLISLILFSINVSAEELTNIEIFDVRKESVVKRIKSDPELQKEAEGYLKNINGVITKFNPIPNNGYMIKIPFDTPVEVENPLLKSFVDEVIIILPKDETPYLMVFDNKDRALFFTFKGNLDILLKKLKFSPYLPLSPQKRIYSSFGNIG</sequence>
<comment type="caution">
    <text evidence="2">The sequence shown here is derived from an EMBL/GenBank/DDBJ whole genome shotgun (WGS) entry which is preliminary data.</text>
</comment>
<dbReference type="EMBL" id="JARUJP010000022">
    <property type="protein sequence ID" value="MDW8802522.1"/>
    <property type="molecule type" value="Genomic_DNA"/>
</dbReference>
<reference evidence="2 3" key="1">
    <citation type="submission" date="2023-04" db="EMBL/GenBank/DDBJ databases">
        <title>Clostridium tannerae sp. nov., isolated from the fecal material of an alpaca.</title>
        <authorList>
            <person name="Miller S."/>
            <person name="Hendry M."/>
            <person name="King J."/>
            <person name="Sankaranarayanan K."/>
            <person name="Lawson P.A."/>
        </authorList>
    </citation>
    <scope>NUCLEOTIDE SEQUENCE [LARGE SCALE GENOMIC DNA]</scope>
    <source>
        <strain evidence="2 3">A1-XYC3</strain>
    </source>
</reference>
<feature type="chain" id="PRO_5046629612" description="DUF4825 domain-containing protein" evidence="1">
    <location>
        <begin position="22"/>
        <end position="156"/>
    </location>
</feature>